<keyword evidence="3" id="KW-0687">Ribonucleoprotein</keyword>
<evidence type="ECO:0000313" key="9">
    <source>
        <dbReference type="Proteomes" id="UP001488838"/>
    </source>
</evidence>
<organism evidence="8 9">
    <name type="scientific">Myodes glareolus</name>
    <name type="common">Bank vole</name>
    <name type="synonym">Clethrionomys glareolus</name>
    <dbReference type="NCBI Taxonomy" id="447135"/>
    <lineage>
        <taxon>Eukaryota</taxon>
        <taxon>Metazoa</taxon>
        <taxon>Chordata</taxon>
        <taxon>Craniata</taxon>
        <taxon>Vertebrata</taxon>
        <taxon>Euteleostomi</taxon>
        <taxon>Mammalia</taxon>
        <taxon>Eutheria</taxon>
        <taxon>Euarchontoglires</taxon>
        <taxon>Glires</taxon>
        <taxon>Rodentia</taxon>
        <taxon>Myomorpha</taxon>
        <taxon>Muroidea</taxon>
        <taxon>Cricetidae</taxon>
        <taxon>Arvicolinae</taxon>
        <taxon>Myodes</taxon>
    </lineage>
</organism>
<gene>
    <name evidence="8" type="ORF">U0070_022547</name>
</gene>
<comment type="similarity">
    <text evidence="1">Belongs to the universal ribosomal protein uL15 family.</text>
</comment>
<protein>
    <recommendedName>
        <fullName evidence="5">Large ribosomal subunit protein uL15</fullName>
    </recommendedName>
    <alternativeName>
        <fullName evidence="6">60S ribosomal protein L27a</fullName>
    </alternativeName>
</protein>
<evidence type="ECO:0000256" key="5">
    <source>
        <dbReference type="ARBA" id="ARBA00035200"/>
    </source>
</evidence>
<dbReference type="PANTHER" id="PTHR11721:SF3">
    <property type="entry name" value="LARGE RIBOSOMAL SUBUNIT PROTEIN UL15"/>
    <property type="match status" value="1"/>
</dbReference>
<evidence type="ECO:0000256" key="7">
    <source>
        <dbReference type="SAM" id="MobiDB-lite"/>
    </source>
</evidence>
<keyword evidence="2" id="KW-0689">Ribosomal protein</keyword>
<evidence type="ECO:0000256" key="1">
    <source>
        <dbReference type="ARBA" id="ARBA00007320"/>
    </source>
</evidence>
<comment type="caution">
    <text evidence="8">The sequence shown here is derived from an EMBL/GenBank/DDBJ whole genome shotgun (WGS) entry which is preliminary data.</text>
</comment>
<name>A0AAW0HKH0_MYOGA</name>
<reference evidence="8 9" key="1">
    <citation type="journal article" date="2023" name="bioRxiv">
        <title>Conserved and derived expression patterns and positive selection on dental genes reveal complex evolutionary context of ever-growing rodent molars.</title>
        <authorList>
            <person name="Calamari Z.T."/>
            <person name="Song A."/>
            <person name="Cohen E."/>
            <person name="Akter M."/>
            <person name="Roy R.D."/>
            <person name="Hallikas O."/>
            <person name="Christensen M.M."/>
            <person name="Li P."/>
            <person name="Marangoni P."/>
            <person name="Jernvall J."/>
            <person name="Klein O.D."/>
        </authorList>
    </citation>
    <scope>NUCLEOTIDE SEQUENCE [LARGE SCALE GENOMIC DNA]</scope>
    <source>
        <strain evidence="8">V071</strain>
    </source>
</reference>
<sequence>MPFRLRKTRKLRGHVSHSHGRIGKHRKHPGYFGKVGMRHYHLKRNQSFCPTVNLDKLWTLVTEQTRVNRLELLPSLMSCDRATTKFWGRESSLSSLSS</sequence>
<proteinExistence type="inferred from homology"/>
<keyword evidence="4" id="KW-0379">Hydroxylation</keyword>
<evidence type="ECO:0000256" key="3">
    <source>
        <dbReference type="ARBA" id="ARBA00023274"/>
    </source>
</evidence>
<keyword evidence="9" id="KW-1185">Reference proteome</keyword>
<dbReference type="GO" id="GO:0022625">
    <property type="term" value="C:cytosolic large ribosomal subunit"/>
    <property type="evidence" value="ECO:0007669"/>
    <property type="project" value="TreeGrafter"/>
</dbReference>
<evidence type="ECO:0000313" key="8">
    <source>
        <dbReference type="EMBL" id="KAK7802025.1"/>
    </source>
</evidence>
<dbReference type="AlphaFoldDB" id="A0AAW0HKH0"/>
<accession>A0AAW0HKH0</accession>
<dbReference type="PANTHER" id="PTHR11721">
    <property type="entry name" value="60S RIBOSOMAL PROTEIN L27A"/>
    <property type="match status" value="1"/>
</dbReference>
<evidence type="ECO:0000256" key="2">
    <source>
        <dbReference type="ARBA" id="ARBA00022980"/>
    </source>
</evidence>
<dbReference type="InterPro" id="IPR036227">
    <property type="entry name" value="Ribosomal_uL15/eL18_sf"/>
</dbReference>
<dbReference type="Proteomes" id="UP001488838">
    <property type="component" value="Unassembled WGS sequence"/>
</dbReference>
<dbReference type="EMBL" id="JBBHLL010000481">
    <property type="protein sequence ID" value="KAK7802025.1"/>
    <property type="molecule type" value="Genomic_DNA"/>
</dbReference>
<evidence type="ECO:0000256" key="6">
    <source>
        <dbReference type="ARBA" id="ARBA00035527"/>
    </source>
</evidence>
<feature type="region of interest" description="Disordered" evidence="7">
    <location>
        <begin position="1"/>
        <end position="28"/>
    </location>
</feature>
<dbReference type="SUPFAM" id="SSF52080">
    <property type="entry name" value="Ribosomal proteins L15p and L18e"/>
    <property type="match status" value="1"/>
</dbReference>
<dbReference type="GO" id="GO:0003735">
    <property type="term" value="F:structural constituent of ribosome"/>
    <property type="evidence" value="ECO:0007669"/>
    <property type="project" value="TreeGrafter"/>
</dbReference>
<dbReference type="Gene3D" id="3.100.10.10">
    <property type="match status" value="1"/>
</dbReference>
<evidence type="ECO:0000256" key="4">
    <source>
        <dbReference type="ARBA" id="ARBA00023278"/>
    </source>
</evidence>